<dbReference type="PANTHER" id="PTHR18829:SF0">
    <property type="entry name" value="PROTEIN YAE1 HOMOLOG"/>
    <property type="match status" value="1"/>
</dbReference>
<keyword evidence="7" id="KW-0539">Nucleus</keyword>
<evidence type="ECO:0000256" key="3">
    <source>
        <dbReference type="ARBA" id="ARBA00007096"/>
    </source>
</evidence>
<dbReference type="Pfam" id="PF09811">
    <property type="entry name" value="Yae1_N"/>
    <property type="match status" value="1"/>
</dbReference>
<comment type="caution">
    <text evidence="9">The sequence shown here is derived from an EMBL/GenBank/DDBJ whole genome shotgun (WGS) entry which is preliminary data.</text>
</comment>
<evidence type="ECO:0000256" key="4">
    <source>
        <dbReference type="ARBA" id="ARBA00017286"/>
    </source>
</evidence>
<dbReference type="AlphaFoldDB" id="G4T4S7"/>
<evidence type="ECO:0000259" key="8">
    <source>
        <dbReference type="Pfam" id="PF09811"/>
    </source>
</evidence>
<comment type="subcellular location">
    <subcellularLocation>
        <location evidence="2">Cytoplasm</location>
    </subcellularLocation>
    <subcellularLocation>
        <location evidence="1">Nucleus</location>
    </subcellularLocation>
</comment>
<evidence type="ECO:0000256" key="7">
    <source>
        <dbReference type="ARBA" id="ARBA00023242"/>
    </source>
</evidence>
<dbReference type="eggNOG" id="KOG4774">
    <property type="taxonomic scope" value="Eukaryota"/>
</dbReference>
<evidence type="ECO:0000256" key="1">
    <source>
        <dbReference type="ARBA" id="ARBA00004123"/>
    </source>
</evidence>
<name>G4T4S7_SERID</name>
<evidence type="ECO:0000313" key="9">
    <source>
        <dbReference type="EMBL" id="CCA66413.1"/>
    </source>
</evidence>
<protein>
    <recommendedName>
        <fullName evidence="5">Protein YAE1</fullName>
    </recommendedName>
    <alternativeName>
        <fullName evidence="4">Protein yae1</fullName>
    </alternativeName>
</protein>
<evidence type="ECO:0000256" key="5">
    <source>
        <dbReference type="ARBA" id="ARBA00018400"/>
    </source>
</evidence>
<sequence length="161" mass="17677">MPPLNIQSYILKPFKAGYREGITFGKESALQEGFDTGFAQTGAPIGRQLGVLRGLVAALKVATQKSIMFQGSDEVSVSVEDLQQRLNRLGLKDLAPRDMQAEAHAREHRDIEAEGTDDALASAFMSLDTKESLDGKEELLAVEREVHQLLDKLGLQVSWPL</sequence>
<dbReference type="InParanoid" id="G4T4S7"/>
<keyword evidence="6" id="KW-0963">Cytoplasm</keyword>
<dbReference type="InterPro" id="IPR038881">
    <property type="entry name" value="Yae1-like"/>
</dbReference>
<reference evidence="9 10" key="1">
    <citation type="journal article" date="2011" name="PLoS Pathog.">
        <title>Endophytic Life Strategies Decoded by Genome and Transcriptome Analyses of the Mutualistic Root Symbiont Piriformospora indica.</title>
        <authorList>
            <person name="Zuccaro A."/>
            <person name="Lahrmann U."/>
            <person name="Guldener U."/>
            <person name="Langen G."/>
            <person name="Pfiffi S."/>
            <person name="Biedenkopf D."/>
            <person name="Wong P."/>
            <person name="Samans B."/>
            <person name="Grimm C."/>
            <person name="Basiewicz M."/>
            <person name="Murat C."/>
            <person name="Martin F."/>
            <person name="Kogel K.H."/>
        </authorList>
    </citation>
    <scope>NUCLEOTIDE SEQUENCE [LARGE SCALE GENOMIC DNA]</scope>
    <source>
        <strain evidence="9 10">DSM 11827</strain>
    </source>
</reference>
<comment type="similarity">
    <text evidence="3">Belongs to the YAE1 family.</text>
</comment>
<dbReference type="HOGENOM" id="CLU_091047_0_0_1"/>
<gene>
    <name evidence="9" type="ORF">PIIN_00099</name>
</gene>
<organism evidence="9 10">
    <name type="scientific">Serendipita indica (strain DSM 11827)</name>
    <name type="common">Root endophyte fungus</name>
    <name type="synonym">Piriformospora indica</name>
    <dbReference type="NCBI Taxonomy" id="1109443"/>
    <lineage>
        <taxon>Eukaryota</taxon>
        <taxon>Fungi</taxon>
        <taxon>Dikarya</taxon>
        <taxon>Basidiomycota</taxon>
        <taxon>Agaricomycotina</taxon>
        <taxon>Agaricomycetes</taxon>
        <taxon>Sebacinales</taxon>
        <taxon>Serendipitaceae</taxon>
        <taxon>Serendipita</taxon>
    </lineage>
</organism>
<dbReference type="STRING" id="1109443.G4T4S7"/>
<dbReference type="Proteomes" id="UP000007148">
    <property type="component" value="Unassembled WGS sequence"/>
</dbReference>
<dbReference type="OrthoDB" id="20086at2759"/>
<accession>G4T4S7</accession>
<evidence type="ECO:0000313" key="10">
    <source>
        <dbReference type="Proteomes" id="UP000007148"/>
    </source>
</evidence>
<dbReference type="InterPro" id="IPR019191">
    <property type="entry name" value="Essential_protein_Yae1_N"/>
</dbReference>
<dbReference type="GO" id="GO:0005634">
    <property type="term" value="C:nucleus"/>
    <property type="evidence" value="ECO:0007669"/>
    <property type="project" value="UniProtKB-SubCell"/>
</dbReference>
<dbReference type="GO" id="GO:0005737">
    <property type="term" value="C:cytoplasm"/>
    <property type="evidence" value="ECO:0007669"/>
    <property type="project" value="UniProtKB-SubCell"/>
</dbReference>
<evidence type="ECO:0000256" key="2">
    <source>
        <dbReference type="ARBA" id="ARBA00004496"/>
    </source>
</evidence>
<keyword evidence="10" id="KW-1185">Reference proteome</keyword>
<proteinExistence type="inferred from homology"/>
<dbReference type="EMBL" id="CAFZ01000001">
    <property type="protein sequence ID" value="CCA66413.1"/>
    <property type="molecule type" value="Genomic_DNA"/>
</dbReference>
<evidence type="ECO:0000256" key="6">
    <source>
        <dbReference type="ARBA" id="ARBA00022490"/>
    </source>
</evidence>
<feature type="domain" description="Essential protein Yae1 N-terminal" evidence="8">
    <location>
        <begin position="17"/>
        <end position="56"/>
    </location>
</feature>
<dbReference type="PANTHER" id="PTHR18829">
    <property type="entry name" value="PROTEIN YAE1 HOMOLOG"/>
    <property type="match status" value="1"/>
</dbReference>